<comment type="caution">
    <text evidence="1">The sequence shown here is derived from an EMBL/GenBank/DDBJ whole genome shotgun (WGS) entry which is preliminary data.</text>
</comment>
<organism evidence="1 2">
    <name type="scientific">Flavobacterium arundinis</name>
    <dbReference type="NCBI Taxonomy" id="3139143"/>
    <lineage>
        <taxon>Bacteria</taxon>
        <taxon>Pseudomonadati</taxon>
        <taxon>Bacteroidota</taxon>
        <taxon>Flavobacteriia</taxon>
        <taxon>Flavobacteriales</taxon>
        <taxon>Flavobacteriaceae</taxon>
        <taxon>Flavobacterium</taxon>
    </lineage>
</organism>
<gene>
    <name evidence="1" type="ORF">AAEO56_06945</name>
</gene>
<dbReference type="EMBL" id="JBBYHR010000003">
    <property type="protein sequence ID" value="MEL1243993.1"/>
    <property type="molecule type" value="Genomic_DNA"/>
</dbReference>
<name>A0ABU9HV08_9FLAO</name>
<evidence type="ECO:0000313" key="1">
    <source>
        <dbReference type="EMBL" id="MEL1243993.1"/>
    </source>
</evidence>
<sequence length="109" mass="12165">MNLFSKIFGKKKQQQVAQPLIPHLADPQDIVTNISSLRGQGRYTEAVKLFEDSSELLTGTDAELVALTTIIKAADESSDDVNIIKYAKRLKQLEPGHPYVAQISKKHKF</sequence>
<protein>
    <recommendedName>
        <fullName evidence="3">Tetratricopeptide repeat protein</fullName>
    </recommendedName>
</protein>
<accession>A0ABU9HV08</accession>
<dbReference type="Proteomes" id="UP001464555">
    <property type="component" value="Unassembled WGS sequence"/>
</dbReference>
<proteinExistence type="predicted"/>
<evidence type="ECO:0008006" key="3">
    <source>
        <dbReference type="Google" id="ProtNLM"/>
    </source>
</evidence>
<keyword evidence="2" id="KW-1185">Reference proteome</keyword>
<dbReference type="RefSeq" id="WP_341696305.1">
    <property type="nucleotide sequence ID" value="NZ_JBBYHR010000003.1"/>
</dbReference>
<evidence type="ECO:0000313" key="2">
    <source>
        <dbReference type="Proteomes" id="UP001464555"/>
    </source>
</evidence>
<reference evidence="1 2" key="1">
    <citation type="submission" date="2024-04" db="EMBL/GenBank/DDBJ databases">
        <title>Flavobacterium sp. DGU11 16S ribosomal RNA gene Genome sequencing and assembly.</title>
        <authorList>
            <person name="Park S."/>
        </authorList>
    </citation>
    <scope>NUCLEOTIDE SEQUENCE [LARGE SCALE GENOMIC DNA]</scope>
    <source>
        <strain evidence="1 2">DGU11</strain>
    </source>
</reference>